<evidence type="ECO:0000313" key="1">
    <source>
        <dbReference type="EMBL" id="CAK5270982.1"/>
    </source>
</evidence>
<dbReference type="AlphaFoldDB" id="A0AAD2H8H1"/>
<name>A0AAD2H8H1_9AGAR</name>
<dbReference type="Proteomes" id="UP001295794">
    <property type="component" value="Unassembled WGS sequence"/>
</dbReference>
<comment type="caution">
    <text evidence="1">The sequence shown here is derived from an EMBL/GenBank/DDBJ whole genome shotgun (WGS) entry which is preliminary data.</text>
</comment>
<sequence length="154" mass="16557">MTSNPSLANWVQTQMKAIYAPDPHTQADLQSVLDDSFSPDADIQVDGASMTLDDFKGSVESHRGGTVNISLSSDPEEFKVVHTAGQSGADSTVSGKMTLVRTHPWLVRAAPAQTSTEITFDAQVASNPKPQIVQLVQKSVHKPVQVHLAPVRNL</sequence>
<gene>
    <name evidence="1" type="ORF">MYCIT1_LOCUS15823</name>
</gene>
<dbReference type="EMBL" id="CAVNYO010000169">
    <property type="protein sequence ID" value="CAK5270982.1"/>
    <property type="molecule type" value="Genomic_DNA"/>
</dbReference>
<evidence type="ECO:0000313" key="2">
    <source>
        <dbReference type="Proteomes" id="UP001295794"/>
    </source>
</evidence>
<proteinExistence type="predicted"/>
<accession>A0AAD2H8H1</accession>
<keyword evidence="2" id="KW-1185">Reference proteome</keyword>
<organism evidence="1 2">
    <name type="scientific">Mycena citricolor</name>
    <dbReference type="NCBI Taxonomy" id="2018698"/>
    <lineage>
        <taxon>Eukaryota</taxon>
        <taxon>Fungi</taxon>
        <taxon>Dikarya</taxon>
        <taxon>Basidiomycota</taxon>
        <taxon>Agaricomycotina</taxon>
        <taxon>Agaricomycetes</taxon>
        <taxon>Agaricomycetidae</taxon>
        <taxon>Agaricales</taxon>
        <taxon>Marasmiineae</taxon>
        <taxon>Mycenaceae</taxon>
        <taxon>Mycena</taxon>
    </lineage>
</organism>
<reference evidence="1" key="1">
    <citation type="submission" date="2023-11" db="EMBL/GenBank/DDBJ databases">
        <authorList>
            <person name="De Vega J J."/>
            <person name="De Vega J J."/>
        </authorList>
    </citation>
    <scope>NUCLEOTIDE SEQUENCE</scope>
</reference>
<protein>
    <submittedName>
        <fullName evidence="1">Uncharacterized protein</fullName>
    </submittedName>
</protein>